<dbReference type="Pfam" id="PF00440">
    <property type="entry name" value="TetR_N"/>
    <property type="match status" value="1"/>
</dbReference>
<dbReference type="InterPro" id="IPR036271">
    <property type="entry name" value="Tet_transcr_reg_TetR-rel_C_sf"/>
</dbReference>
<gene>
    <name evidence="6" type="ORF">AWB77_06127</name>
</gene>
<sequence>MVTNLKNEAKPGRGRPRSFDPETALAIGQQMFHAADYDAVGLSALTNALGVTPPSFYTAFGSKAAFFASVLERYASTELALAEILREGRRPEEALTDLFVRAARTYSQDPGRRGCLVLEAARGHGNSESAVLARRVAERRRAQVREFIARTHPRAAGLVTDYVSSVMSGLSGSAREGMSQARLVKVARAAGEGLARLLG</sequence>
<dbReference type="GO" id="GO:0003677">
    <property type="term" value="F:DNA binding"/>
    <property type="evidence" value="ECO:0007669"/>
    <property type="project" value="UniProtKB-KW"/>
</dbReference>
<dbReference type="Proteomes" id="UP000054903">
    <property type="component" value="Unassembled WGS sequence"/>
</dbReference>
<name>A0A158E138_9BURK</name>
<dbReference type="InterPro" id="IPR001647">
    <property type="entry name" value="HTH_TetR"/>
</dbReference>
<dbReference type="PANTHER" id="PTHR47506:SF1">
    <property type="entry name" value="HTH-TYPE TRANSCRIPTIONAL REGULATOR YJDC"/>
    <property type="match status" value="1"/>
</dbReference>
<dbReference type="SUPFAM" id="SSF48498">
    <property type="entry name" value="Tetracyclin repressor-like, C-terminal domain"/>
    <property type="match status" value="1"/>
</dbReference>
<keyword evidence="7" id="KW-1185">Reference proteome</keyword>
<organism evidence="6 7">
    <name type="scientific">Caballeronia fortuita</name>
    <dbReference type="NCBI Taxonomy" id="1777138"/>
    <lineage>
        <taxon>Bacteria</taxon>
        <taxon>Pseudomonadati</taxon>
        <taxon>Pseudomonadota</taxon>
        <taxon>Betaproteobacteria</taxon>
        <taxon>Burkholderiales</taxon>
        <taxon>Burkholderiaceae</taxon>
        <taxon>Caballeronia</taxon>
    </lineage>
</organism>
<comment type="caution">
    <text evidence="6">The sequence shown here is derived from an EMBL/GenBank/DDBJ whole genome shotgun (WGS) entry which is preliminary data.</text>
</comment>
<dbReference type="Gene3D" id="1.10.10.60">
    <property type="entry name" value="Homeodomain-like"/>
    <property type="match status" value="1"/>
</dbReference>
<evidence type="ECO:0000256" key="3">
    <source>
        <dbReference type="ARBA" id="ARBA00023163"/>
    </source>
</evidence>
<dbReference type="AlphaFoldDB" id="A0A158E138"/>
<protein>
    <submittedName>
        <fullName evidence="6">TetR family transcriptional regulator</fullName>
    </submittedName>
</protein>
<evidence type="ECO:0000259" key="5">
    <source>
        <dbReference type="Pfam" id="PF00440"/>
    </source>
</evidence>
<keyword evidence="2" id="KW-0238">DNA-binding</keyword>
<dbReference type="Gene3D" id="1.10.357.10">
    <property type="entry name" value="Tetracycline Repressor, domain 2"/>
    <property type="match status" value="1"/>
</dbReference>
<proteinExistence type="predicted"/>
<evidence type="ECO:0000256" key="4">
    <source>
        <dbReference type="SAM" id="MobiDB-lite"/>
    </source>
</evidence>
<evidence type="ECO:0000313" key="7">
    <source>
        <dbReference type="Proteomes" id="UP000054903"/>
    </source>
</evidence>
<accession>A0A158E138</accession>
<dbReference type="EMBL" id="FCNX02000021">
    <property type="protein sequence ID" value="SAL00390.1"/>
    <property type="molecule type" value="Genomic_DNA"/>
</dbReference>
<reference evidence="6" key="1">
    <citation type="submission" date="2016-01" db="EMBL/GenBank/DDBJ databases">
        <authorList>
            <person name="Peeters C."/>
        </authorList>
    </citation>
    <scope>NUCLEOTIDE SEQUENCE</scope>
    <source>
        <strain evidence="6">LMG 29320</strain>
    </source>
</reference>
<feature type="domain" description="HTH tetR-type" evidence="5">
    <location>
        <begin position="30"/>
        <end position="69"/>
    </location>
</feature>
<evidence type="ECO:0000256" key="1">
    <source>
        <dbReference type="ARBA" id="ARBA00023015"/>
    </source>
</evidence>
<dbReference type="RefSeq" id="WP_063936581.1">
    <property type="nucleotide sequence ID" value="NZ_FCNX02000021.1"/>
</dbReference>
<dbReference type="STRING" id="1777138.AWB77_06127"/>
<dbReference type="InterPro" id="IPR009057">
    <property type="entry name" value="Homeodomain-like_sf"/>
</dbReference>
<keyword evidence="1" id="KW-0805">Transcription regulation</keyword>
<evidence type="ECO:0000256" key="2">
    <source>
        <dbReference type="ARBA" id="ARBA00023125"/>
    </source>
</evidence>
<dbReference type="PANTHER" id="PTHR47506">
    <property type="entry name" value="TRANSCRIPTIONAL REGULATORY PROTEIN"/>
    <property type="match status" value="1"/>
</dbReference>
<keyword evidence="3" id="KW-0804">Transcription</keyword>
<dbReference type="SUPFAM" id="SSF46689">
    <property type="entry name" value="Homeodomain-like"/>
    <property type="match status" value="1"/>
</dbReference>
<evidence type="ECO:0000313" key="6">
    <source>
        <dbReference type="EMBL" id="SAL00390.1"/>
    </source>
</evidence>
<feature type="region of interest" description="Disordered" evidence="4">
    <location>
        <begin position="1"/>
        <end position="20"/>
    </location>
</feature>